<dbReference type="Proteomes" id="UP001320715">
    <property type="component" value="Unassembled WGS sequence"/>
</dbReference>
<dbReference type="Gene3D" id="3.40.630.30">
    <property type="match status" value="1"/>
</dbReference>
<keyword evidence="3" id="KW-1185">Reference proteome</keyword>
<dbReference type="Pfam" id="PF00583">
    <property type="entry name" value="Acetyltransf_1"/>
    <property type="match status" value="1"/>
</dbReference>
<organism evidence="2 3">
    <name type="scientific">Hoeflea alexandrii</name>
    <dbReference type="NCBI Taxonomy" id="288436"/>
    <lineage>
        <taxon>Bacteria</taxon>
        <taxon>Pseudomonadati</taxon>
        <taxon>Pseudomonadota</taxon>
        <taxon>Alphaproteobacteria</taxon>
        <taxon>Hyphomicrobiales</taxon>
        <taxon>Rhizobiaceae</taxon>
        <taxon>Hoeflea</taxon>
    </lineage>
</organism>
<dbReference type="EMBL" id="JAAAML010000001">
    <property type="protein sequence ID" value="MCO6407163.1"/>
    <property type="molecule type" value="Genomic_DNA"/>
</dbReference>
<accession>A0ABT1CLU0</accession>
<feature type="domain" description="N-acetyltransferase" evidence="1">
    <location>
        <begin position="45"/>
        <end position="154"/>
    </location>
</feature>
<dbReference type="SUPFAM" id="SSF55729">
    <property type="entry name" value="Acyl-CoA N-acyltransferases (Nat)"/>
    <property type="match status" value="1"/>
</dbReference>
<reference evidence="2 3" key="1">
    <citation type="submission" date="2020-01" db="EMBL/GenBank/DDBJ databases">
        <title>Genomes of bacteria type strains.</title>
        <authorList>
            <person name="Chen J."/>
            <person name="Zhu S."/>
            <person name="Yang J."/>
        </authorList>
    </citation>
    <scope>NUCLEOTIDE SEQUENCE [LARGE SCALE GENOMIC DNA]</scope>
    <source>
        <strain evidence="2 3">DSM 16655</strain>
    </source>
</reference>
<dbReference type="InterPro" id="IPR016181">
    <property type="entry name" value="Acyl_CoA_acyltransferase"/>
</dbReference>
<dbReference type="InterPro" id="IPR000182">
    <property type="entry name" value="GNAT_dom"/>
</dbReference>
<sequence>MAAAGRSALSFSVLAKGEIEAALDDLAQLRISVFAAWPYLYEGDAAYEARYLSTFAASPGAVVVAARDDAGRMVGAATAAPLADHADEFAAPFAGAGLDPKDFFYLAESVLLPGYRGQGAGRTFFEMREAEGRAQGFGRAVFASVMRPTDHPARPDDYVPLDGFWRRIGYRPLEGLQAEFSWRDIGKTAESVKRLQVWGRDL</sequence>
<gene>
    <name evidence="2" type="ORF">GTW23_03160</name>
</gene>
<comment type="caution">
    <text evidence="2">The sequence shown here is derived from an EMBL/GenBank/DDBJ whole genome shotgun (WGS) entry which is preliminary data.</text>
</comment>
<protein>
    <submittedName>
        <fullName evidence="2">GNAT family N-acetyltransferase</fullName>
    </submittedName>
</protein>
<evidence type="ECO:0000259" key="1">
    <source>
        <dbReference type="Pfam" id="PF00583"/>
    </source>
</evidence>
<evidence type="ECO:0000313" key="3">
    <source>
        <dbReference type="Proteomes" id="UP001320715"/>
    </source>
</evidence>
<evidence type="ECO:0000313" key="2">
    <source>
        <dbReference type="EMBL" id="MCO6407163.1"/>
    </source>
</evidence>
<proteinExistence type="predicted"/>
<dbReference type="RefSeq" id="WP_252914583.1">
    <property type="nucleotide sequence ID" value="NZ_JAAAML010000001.1"/>
</dbReference>
<name>A0ABT1CLU0_9HYPH</name>